<dbReference type="GO" id="GO:0022857">
    <property type="term" value="F:transmembrane transporter activity"/>
    <property type="evidence" value="ECO:0007669"/>
    <property type="project" value="InterPro"/>
</dbReference>
<keyword evidence="4 6" id="KW-0472">Membrane</keyword>
<evidence type="ECO:0000256" key="5">
    <source>
        <dbReference type="SAM" id="MobiDB-lite"/>
    </source>
</evidence>
<comment type="caution">
    <text evidence="8">The sequence shown here is derived from an EMBL/GenBank/DDBJ whole genome shotgun (WGS) entry which is preliminary data.</text>
</comment>
<proteinExistence type="predicted"/>
<dbReference type="InterPro" id="IPR036259">
    <property type="entry name" value="MFS_trans_sf"/>
</dbReference>
<feature type="transmembrane region" description="Helical" evidence="6">
    <location>
        <begin position="114"/>
        <end position="131"/>
    </location>
</feature>
<evidence type="ECO:0000313" key="8">
    <source>
        <dbReference type="EMBL" id="KAJ7191304.1"/>
    </source>
</evidence>
<dbReference type="PANTHER" id="PTHR24064">
    <property type="entry name" value="SOLUTE CARRIER FAMILY 22 MEMBER"/>
    <property type="match status" value="1"/>
</dbReference>
<accession>A0AAD6UND5</accession>
<evidence type="ECO:0000313" key="9">
    <source>
        <dbReference type="Proteomes" id="UP001219525"/>
    </source>
</evidence>
<feature type="transmembrane region" description="Helical" evidence="6">
    <location>
        <begin position="222"/>
        <end position="242"/>
    </location>
</feature>
<dbReference type="GO" id="GO:0016020">
    <property type="term" value="C:membrane"/>
    <property type="evidence" value="ECO:0007669"/>
    <property type="project" value="UniProtKB-SubCell"/>
</dbReference>
<dbReference type="SUPFAM" id="SSF103473">
    <property type="entry name" value="MFS general substrate transporter"/>
    <property type="match status" value="1"/>
</dbReference>
<evidence type="ECO:0000259" key="7">
    <source>
        <dbReference type="PROSITE" id="PS50850"/>
    </source>
</evidence>
<feature type="transmembrane region" description="Helical" evidence="6">
    <location>
        <begin position="424"/>
        <end position="448"/>
    </location>
</feature>
<evidence type="ECO:0000256" key="3">
    <source>
        <dbReference type="ARBA" id="ARBA00022989"/>
    </source>
</evidence>
<dbReference type="Proteomes" id="UP001219525">
    <property type="component" value="Unassembled WGS sequence"/>
</dbReference>
<feature type="transmembrane region" description="Helical" evidence="6">
    <location>
        <begin position="398"/>
        <end position="418"/>
    </location>
</feature>
<feature type="domain" description="Major facilitator superfamily (MFS) profile" evidence="7">
    <location>
        <begin position="39"/>
        <end position="535"/>
    </location>
</feature>
<reference evidence="8" key="1">
    <citation type="submission" date="2023-03" db="EMBL/GenBank/DDBJ databases">
        <title>Massive genome expansion in bonnet fungi (Mycena s.s.) driven by repeated elements and novel gene families across ecological guilds.</title>
        <authorList>
            <consortium name="Lawrence Berkeley National Laboratory"/>
            <person name="Harder C.B."/>
            <person name="Miyauchi S."/>
            <person name="Viragh M."/>
            <person name="Kuo A."/>
            <person name="Thoen E."/>
            <person name="Andreopoulos B."/>
            <person name="Lu D."/>
            <person name="Skrede I."/>
            <person name="Drula E."/>
            <person name="Henrissat B."/>
            <person name="Morin E."/>
            <person name="Kohler A."/>
            <person name="Barry K."/>
            <person name="LaButti K."/>
            <person name="Morin E."/>
            <person name="Salamov A."/>
            <person name="Lipzen A."/>
            <person name="Mereny Z."/>
            <person name="Hegedus B."/>
            <person name="Baldrian P."/>
            <person name="Stursova M."/>
            <person name="Weitz H."/>
            <person name="Taylor A."/>
            <person name="Grigoriev I.V."/>
            <person name="Nagy L.G."/>
            <person name="Martin F."/>
            <person name="Kauserud H."/>
        </authorList>
    </citation>
    <scope>NUCLEOTIDE SEQUENCE</scope>
    <source>
        <strain evidence="8">9144</strain>
    </source>
</reference>
<name>A0AAD6UND5_9AGAR</name>
<feature type="transmembrane region" description="Helical" evidence="6">
    <location>
        <begin position="180"/>
        <end position="202"/>
    </location>
</feature>
<organism evidence="8 9">
    <name type="scientific">Mycena pura</name>
    <dbReference type="NCBI Taxonomy" id="153505"/>
    <lineage>
        <taxon>Eukaryota</taxon>
        <taxon>Fungi</taxon>
        <taxon>Dikarya</taxon>
        <taxon>Basidiomycota</taxon>
        <taxon>Agaricomycotina</taxon>
        <taxon>Agaricomycetes</taxon>
        <taxon>Agaricomycetidae</taxon>
        <taxon>Agaricales</taxon>
        <taxon>Marasmiineae</taxon>
        <taxon>Mycenaceae</taxon>
        <taxon>Mycena</taxon>
    </lineage>
</organism>
<comment type="subcellular location">
    <subcellularLocation>
        <location evidence="1">Membrane</location>
        <topology evidence="1">Multi-pass membrane protein</topology>
    </subcellularLocation>
</comment>
<evidence type="ECO:0000256" key="6">
    <source>
        <dbReference type="SAM" id="Phobius"/>
    </source>
</evidence>
<dbReference type="CDD" id="cd17364">
    <property type="entry name" value="MFS_PhT"/>
    <property type="match status" value="1"/>
</dbReference>
<feature type="transmembrane region" description="Helical" evidence="6">
    <location>
        <begin position="143"/>
        <end position="168"/>
    </location>
</feature>
<evidence type="ECO:0000256" key="1">
    <source>
        <dbReference type="ARBA" id="ARBA00004141"/>
    </source>
</evidence>
<feature type="transmembrane region" description="Helical" evidence="6">
    <location>
        <begin position="365"/>
        <end position="386"/>
    </location>
</feature>
<feature type="region of interest" description="Disordered" evidence="5">
    <location>
        <begin position="259"/>
        <end position="295"/>
    </location>
</feature>
<dbReference type="PROSITE" id="PS50850">
    <property type="entry name" value="MFS"/>
    <property type="match status" value="1"/>
</dbReference>
<gene>
    <name evidence="8" type="ORF">GGX14DRAFT_600725</name>
</gene>
<sequence>MQNPSESESEDIHRARLEEVERDDDKRWSFHPTYTEFKLLLYVGVGNFLDAYDLLIINPVSTMLQYRLYGNDPIPGGIQGVLKASANIGNVIGQFLFGYMGDALGRKALYGKELMLIIFGTIMCLTTPTGWSNIRQLSPQNALIYLTIFRIIVGIGVGADYPVSACVISDRAVIKRRGAILAYVVANQGWGSLVGALATIVVLGCYKHVMDDKGETSKVDGAWRIVMGLSLIPAFGTLYWRLTLPESTRYIRSQHQSSSLDSAGAHDSDAPGSPAEGKLEADAEKDAGKDDTDGTAVHVAEVTRKTYFREAREYFSEWRHLKILIGTSMCWFLLDVAFYGINLNQNFVLQQIGFGGTTGTTWNKLFKITTGNIIVTALGFLPGYYATVLTIETLGRKWIQIQGFLLAGLFLAILASKFHTLSHASFIVCFALLQFFFNFGANMTIYIIPAEVFPTKYRAFGHGFSAAAGKAGALISALVFNQLSFSIGTDKVLWSASSLPPPCIPIAQLIVLRAVFFGCCMLGVFFSLLIPEVRGRDPDAILAQEIAEAANSKR</sequence>
<protein>
    <submittedName>
        <fullName evidence="8">MFS general substrate transporter</fullName>
    </submittedName>
</protein>
<feature type="compositionally biased region" description="Basic and acidic residues" evidence="5">
    <location>
        <begin position="277"/>
        <end position="292"/>
    </location>
</feature>
<feature type="transmembrane region" description="Helical" evidence="6">
    <location>
        <begin position="505"/>
        <end position="530"/>
    </location>
</feature>
<dbReference type="Gene3D" id="1.20.1250.20">
    <property type="entry name" value="MFS general substrate transporter like domains"/>
    <property type="match status" value="2"/>
</dbReference>
<keyword evidence="9" id="KW-1185">Reference proteome</keyword>
<evidence type="ECO:0000256" key="4">
    <source>
        <dbReference type="ARBA" id="ARBA00023136"/>
    </source>
</evidence>
<dbReference type="InterPro" id="IPR020846">
    <property type="entry name" value="MFS_dom"/>
</dbReference>
<dbReference type="InterPro" id="IPR005828">
    <property type="entry name" value="MFS_sugar_transport-like"/>
</dbReference>
<evidence type="ECO:0000256" key="2">
    <source>
        <dbReference type="ARBA" id="ARBA00022692"/>
    </source>
</evidence>
<dbReference type="Pfam" id="PF00083">
    <property type="entry name" value="Sugar_tr"/>
    <property type="match status" value="1"/>
</dbReference>
<dbReference type="EMBL" id="JARJCW010000134">
    <property type="protein sequence ID" value="KAJ7191304.1"/>
    <property type="molecule type" value="Genomic_DNA"/>
</dbReference>
<dbReference type="AlphaFoldDB" id="A0AAD6UND5"/>
<keyword evidence="2 6" id="KW-0812">Transmembrane</keyword>
<keyword evidence="3 6" id="KW-1133">Transmembrane helix</keyword>